<feature type="domain" description="HTH gntR-type" evidence="5">
    <location>
        <begin position="35"/>
        <end position="102"/>
    </location>
</feature>
<dbReference type="InterPro" id="IPR036388">
    <property type="entry name" value="WH-like_DNA-bd_sf"/>
</dbReference>
<gene>
    <name evidence="6" type="ORF">SAMN05444158_6793</name>
</gene>
<dbReference type="InterPro" id="IPR000524">
    <property type="entry name" value="Tscrpt_reg_HTH_GntR"/>
</dbReference>
<dbReference type="Pfam" id="PF07729">
    <property type="entry name" value="FCD"/>
    <property type="match status" value="1"/>
</dbReference>
<dbReference type="EMBL" id="LT629750">
    <property type="protein sequence ID" value="SDT53233.1"/>
    <property type="molecule type" value="Genomic_DNA"/>
</dbReference>
<dbReference type="SUPFAM" id="SSF46785">
    <property type="entry name" value="Winged helix' DNA-binding domain"/>
    <property type="match status" value="1"/>
</dbReference>
<dbReference type="PRINTS" id="PR00035">
    <property type="entry name" value="HTHGNTR"/>
</dbReference>
<evidence type="ECO:0000256" key="4">
    <source>
        <dbReference type="SAM" id="MobiDB-lite"/>
    </source>
</evidence>
<keyword evidence="2" id="KW-0238">DNA-binding</keyword>
<dbReference type="InterPro" id="IPR036390">
    <property type="entry name" value="WH_DNA-bd_sf"/>
</dbReference>
<feature type="region of interest" description="Disordered" evidence="4">
    <location>
        <begin position="1"/>
        <end position="30"/>
    </location>
</feature>
<dbReference type="SMART" id="SM00895">
    <property type="entry name" value="FCD"/>
    <property type="match status" value="1"/>
</dbReference>
<dbReference type="GO" id="GO:0003677">
    <property type="term" value="F:DNA binding"/>
    <property type="evidence" value="ECO:0007669"/>
    <property type="project" value="UniProtKB-KW"/>
</dbReference>
<dbReference type="SMART" id="SM00345">
    <property type="entry name" value="HTH_GNTR"/>
    <property type="match status" value="1"/>
</dbReference>
<sequence length="261" mass="28620">MAGSKLSRVREKPRRSSAPPRPGSTSRLAPREESFALVDRVYEEIREAIREGSIKPGYRLVERDIAAQLNVSRTPVREALRLLEAHGLASSVTGRGLVVTSLTPGEIVELYHAWEMIEGVAAATAAQNATNLEIDALRQIHSLWNPEDTARNLGRLNKRFHLAIHVATHNRFLIRASRIIDDSVSLLGFSTYSLPRRGHEVAAEHGAILEAIAARNPTAAAAAAHAHIRRAGQLRMAASTEGAEIHATADDYAQASRMDWR</sequence>
<reference evidence="7" key="1">
    <citation type="submission" date="2016-10" db="EMBL/GenBank/DDBJ databases">
        <authorList>
            <person name="Varghese N."/>
            <person name="Submissions S."/>
        </authorList>
    </citation>
    <scope>NUCLEOTIDE SEQUENCE [LARGE SCALE GENOMIC DNA]</scope>
    <source>
        <strain evidence="7">GAS369</strain>
    </source>
</reference>
<keyword evidence="3" id="KW-0804">Transcription</keyword>
<name>A0A1H2B4Y7_9BRAD</name>
<keyword evidence="7" id="KW-1185">Reference proteome</keyword>
<dbReference type="PANTHER" id="PTHR43537">
    <property type="entry name" value="TRANSCRIPTIONAL REGULATOR, GNTR FAMILY"/>
    <property type="match status" value="1"/>
</dbReference>
<dbReference type="Gene3D" id="1.10.10.10">
    <property type="entry name" value="Winged helix-like DNA-binding domain superfamily/Winged helix DNA-binding domain"/>
    <property type="match status" value="1"/>
</dbReference>
<accession>A0A1H2B4Y7</accession>
<dbReference type="InterPro" id="IPR011711">
    <property type="entry name" value="GntR_C"/>
</dbReference>
<dbReference type="InterPro" id="IPR008920">
    <property type="entry name" value="TF_FadR/GntR_C"/>
</dbReference>
<evidence type="ECO:0000256" key="1">
    <source>
        <dbReference type="ARBA" id="ARBA00023015"/>
    </source>
</evidence>
<protein>
    <submittedName>
        <fullName evidence="6">Transcriptional regulator, GntR family</fullName>
    </submittedName>
</protein>
<evidence type="ECO:0000313" key="6">
    <source>
        <dbReference type="EMBL" id="SDT53233.1"/>
    </source>
</evidence>
<keyword evidence="1" id="KW-0805">Transcription regulation</keyword>
<evidence type="ECO:0000259" key="5">
    <source>
        <dbReference type="PROSITE" id="PS50949"/>
    </source>
</evidence>
<dbReference type="Proteomes" id="UP000243904">
    <property type="component" value="Chromosome I"/>
</dbReference>
<dbReference type="GO" id="GO:0003700">
    <property type="term" value="F:DNA-binding transcription factor activity"/>
    <property type="evidence" value="ECO:0007669"/>
    <property type="project" value="InterPro"/>
</dbReference>
<dbReference type="Pfam" id="PF00392">
    <property type="entry name" value="GntR"/>
    <property type="match status" value="1"/>
</dbReference>
<dbReference type="AlphaFoldDB" id="A0A1H2B4Y7"/>
<evidence type="ECO:0000313" key="7">
    <source>
        <dbReference type="Proteomes" id="UP000243904"/>
    </source>
</evidence>
<dbReference type="PANTHER" id="PTHR43537:SF49">
    <property type="entry name" value="TRANSCRIPTIONAL REGULATORY PROTEIN"/>
    <property type="match status" value="1"/>
</dbReference>
<dbReference type="CDD" id="cd07377">
    <property type="entry name" value="WHTH_GntR"/>
    <property type="match status" value="1"/>
</dbReference>
<proteinExistence type="predicted"/>
<organism evidence="6 7">
    <name type="scientific">Bradyrhizobium canariense</name>
    <dbReference type="NCBI Taxonomy" id="255045"/>
    <lineage>
        <taxon>Bacteria</taxon>
        <taxon>Pseudomonadati</taxon>
        <taxon>Pseudomonadota</taxon>
        <taxon>Alphaproteobacteria</taxon>
        <taxon>Hyphomicrobiales</taxon>
        <taxon>Nitrobacteraceae</taxon>
        <taxon>Bradyrhizobium</taxon>
    </lineage>
</organism>
<dbReference type="SUPFAM" id="SSF48008">
    <property type="entry name" value="GntR ligand-binding domain-like"/>
    <property type="match status" value="1"/>
</dbReference>
<dbReference type="PROSITE" id="PS50949">
    <property type="entry name" value="HTH_GNTR"/>
    <property type="match status" value="1"/>
</dbReference>
<evidence type="ECO:0000256" key="3">
    <source>
        <dbReference type="ARBA" id="ARBA00023163"/>
    </source>
</evidence>
<dbReference type="Gene3D" id="1.20.120.530">
    <property type="entry name" value="GntR ligand-binding domain-like"/>
    <property type="match status" value="1"/>
</dbReference>
<evidence type="ECO:0000256" key="2">
    <source>
        <dbReference type="ARBA" id="ARBA00023125"/>
    </source>
</evidence>